<accession>G2ZPV2</accession>
<organism evidence="2">
    <name type="scientific">blood disease bacterium R229</name>
    <dbReference type="NCBI Taxonomy" id="741978"/>
    <lineage>
        <taxon>Bacteria</taxon>
        <taxon>Pseudomonadati</taxon>
        <taxon>Pseudomonadota</taxon>
        <taxon>Betaproteobacteria</taxon>
        <taxon>Burkholderiales</taxon>
        <taxon>Burkholderiaceae</taxon>
        <taxon>Ralstonia</taxon>
        <taxon>Ralstonia solanacearum species complex</taxon>
    </lineage>
</organism>
<feature type="compositionally biased region" description="Polar residues" evidence="1">
    <location>
        <begin position="33"/>
        <end position="44"/>
    </location>
</feature>
<dbReference type="EMBL" id="FR854068">
    <property type="protein sequence ID" value="CCA81065.1"/>
    <property type="molecule type" value="Genomic_DNA"/>
</dbReference>
<evidence type="ECO:0000256" key="1">
    <source>
        <dbReference type="SAM" id="MobiDB-lite"/>
    </source>
</evidence>
<gene>
    <name evidence="2" type="ORF">BDB_120112</name>
</gene>
<name>G2ZPV2_9RALS</name>
<protein>
    <submittedName>
        <fullName evidence="2">Uncharacterized protein</fullName>
    </submittedName>
</protein>
<reference evidence="2" key="1">
    <citation type="journal article" date="2011" name="PLoS ONE">
        <title>Ralstonia syzygii, the Blood Disease Bacterium and some Asian R. solanacearum strains form a single genomic species despite divergent lifestyles.</title>
        <authorList>
            <person name="Remenant B."/>
            <person name="de Cambiaire J.C."/>
            <person name="Cellier G."/>
            <person name="Jacobs J.M."/>
            <person name="Mangenot S."/>
            <person name="Barbe V."/>
            <person name="Lajus A."/>
            <person name="Vallenet D."/>
            <person name="Medigue C."/>
            <person name="Fegan M."/>
            <person name="Allen C."/>
            <person name="Prior P."/>
        </authorList>
    </citation>
    <scope>NUCLEOTIDE SEQUENCE</scope>
    <source>
        <strain evidence="2">R229</strain>
    </source>
</reference>
<reference evidence="2" key="2">
    <citation type="submission" date="2011-04" db="EMBL/GenBank/DDBJ databases">
        <authorList>
            <person name="Genoscope - CEA"/>
        </authorList>
    </citation>
    <scope>NUCLEOTIDE SEQUENCE</scope>
    <source>
        <strain evidence="2">R229</strain>
    </source>
</reference>
<proteinExistence type="predicted"/>
<dbReference type="AlphaFoldDB" id="G2ZPV2"/>
<sequence>MRLRRRTTTTLSQPVGAGSAKALQNGSAFASAPTTAFNTNQPNGFGQHGLISPKQGAPGDSAHCESRANPGAKLIKT</sequence>
<evidence type="ECO:0000313" key="2">
    <source>
        <dbReference type="EMBL" id="CCA81065.1"/>
    </source>
</evidence>
<feature type="region of interest" description="Disordered" evidence="1">
    <location>
        <begin position="33"/>
        <end position="77"/>
    </location>
</feature>